<dbReference type="EMBL" id="BOMW01000021">
    <property type="protein sequence ID" value="GIF04877.1"/>
    <property type="molecule type" value="Genomic_DNA"/>
</dbReference>
<protein>
    <recommendedName>
        <fullName evidence="1">HTH hxlR-type domain-containing protein</fullName>
    </recommendedName>
</protein>
<organism evidence="2 3">
    <name type="scientific">Actinoplanes siamensis</name>
    <dbReference type="NCBI Taxonomy" id="1223317"/>
    <lineage>
        <taxon>Bacteria</taxon>
        <taxon>Bacillati</taxon>
        <taxon>Actinomycetota</taxon>
        <taxon>Actinomycetes</taxon>
        <taxon>Micromonosporales</taxon>
        <taxon>Micromonosporaceae</taxon>
        <taxon>Actinoplanes</taxon>
    </lineage>
</organism>
<reference evidence="2" key="1">
    <citation type="submission" date="2021-01" db="EMBL/GenBank/DDBJ databases">
        <title>Whole genome shotgun sequence of Actinoplanes siamensis NBRC 109076.</title>
        <authorList>
            <person name="Komaki H."/>
            <person name="Tamura T."/>
        </authorList>
    </citation>
    <scope>NUCLEOTIDE SEQUENCE</scope>
    <source>
        <strain evidence="2">NBRC 109076</strain>
    </source>
</reference>
<feature type="domain" description="HTH hxlR-type" evidence="1">
    <location>
        <begin position="1"/>
        <end position="56"/>
    </location>
</feature>
<gene>
    <name evidence="2" type="ORF">Asi03nite_24150</name>
</gene>
<dbReference type="InterPro" id="IPR036388">
    <property type="entry name" value="WH-like_DNA-bd_sf"/>
</dbReference>
<dbReference type="Pfam" id="PF01638">
    <property type="entry name" value="HxlR"/>
    <property type="match status" value="1"/>
</dbReference>
<comment type="caution">
    <text evidence="2">The sequence shown here is derived from an EMBL/GenBank/DDBJ whole genome shotgun (WGS) entry which is preliminary data.</text>
</comment>
<dbReference type="InterPro" id="IPR002577">
    <property type="entry name" value="HTH_HxlR"/>
</dbReference>
<evidence type="ECO:0000259" key="1">
    <source>
        <dbReference type="PROSITE" id="PS51118"/>
    </source>
</evidence>
<dbReference type="Gene3D" id="1.10.10.10">
    <property type="entry name" value="Winged helix-like DNA-binding domain superfamily/Winged helix DNA-binding domain"/>
    <property type="match status" value="1"/>
</dbReference>
<dbReference type="InterPro" id="IPR036390">
    <property type="entry name" value="WH_DNA-bd_sf"/>
</dbReference>
<name>A0A919N5R4_9ACTN</name>
<accession>A0A919N5R4</accession>
<dbReference type="SUPFAM" id="SSF46785">
    <property type="entry name" value="Winged helix' DNA-binding domain"/>
    <property type="match status" value="1"/>
</dbReference>
<dbReference type="RefSeq" id="WP_239102627.1">
    <property type="nucleotide sequence ID" value="NZ_BOMW01000021.1"/>
</dbReference>
<dbReference type="AlphaFoldDB" id="A0A919N5R4"/>
<keyword evidence="3" id="KW-1185">Reference proteome</keyword>
<sequence length="66" mass="7371">MKTAARARCRVGLITRSAYEENPPRVEYRLTPLGRSLLTLVDAGRAWCAEHLDDLVAAREAFADRA</sequence>
<dbReference type="Proteomes" id="UP000629619">
    <property type="component" value="Unassembled WGS sequence"/>
</dbReference>
<evidence type="ECO:0000313" key="3">
    <source>
        <dbReference type="Proteomes" id="UP000629619"/>
    </source>
</evidence>
<evidence type="ECO:0000313" key="2">
    <source>
        <dbReference type="EMBL" id="GIF04877.1"/>
    </source>
</evidence>
<proteinExistence type="predicted"/>
<dbReference type="PROSITE" id="PS51118">
    <property type="entry name" value="HTH_HXLR"/>
    <property type="match status" value="1"/>
</dbReference>